<organism evidence="2 3">
    <name type="scientific">Gonapodya prolifera (strain JEL478)</name>
    <name type="common">Monoblepharis prolifera</name>
    <dbReference type="NCBI Taxonomy" id="1344416"/>
    <lineage>
        <taxon>Eukaryota</taxon>
        <taxon>Fungi</taxon>
        <taxon>Fungi incertae sedis</taxon>
        <taxon>Chytridiomycota</taxon>
        <taxon>Chytridiomycota incertae sedis</taxon>
        <taxon>Monoblepharidomycetes</taxon>
        <taxon>Monoblepharidales</taxon>
        <taxon>Gonapodyaceae</taxon>
        <taxon>Gonapodya</taxon>
    </lineage>
</organism>
<accession>A0A139A6E3</accession>
<feature type="domain" description="Zn(2)-C6 fungal-type" evidence="1">
    <location>
        <begin position="24"/>
        <end position="53"/>
    </location>
</feature>
<protein>
    <recommendedName>
        <fullName evidence="1">Zn(2)-C6 fungal-type domain-containing protein</fullName>
    </recommendedName>
</protein>
<dbReference type="Gene3D" id="4.10.240.10">
    <property type="entry name" value="Zn(2)-C6 fungal-type DNA-binding domain"/>
    <property type="match status" value="1"/>
</dbReference>
<dbReference type="SUPFAM" id="SSF57701">
    <property type="entry name" value="Zn2/Cys6 DNA-binding domain"/>
    <property type="match status" value="1"/>
</dbReference>
<reference evidence="2 3" key="1">
    <citation type="journal article" date="2015" name="Genome Biol. Evol.">
        <title>Phylogenomic analyses indicate that early fungi evolved digesting cell walls of algal ancestors of land plants.</title>
        <authorList>
            <person name="Chang Y."/>
            <person name="Wang S."/>
            <person name="Sekimoto S."/>
            <person name="Aerts A.L."/>
            <person name="Choi C."/>
            <person name="Clum A."/>
            <person name="LaButti K.M."/>
            <person name="Lindquist E.A."/>
            <person name="Yee Ngan C."/>
            <person name="Ohm R.A."/>
            <person name="Salamov A.A."/>
            <person name="Grigoriev I.V."/>
            <person name="Spatafora J.W."/>
            <person name="Berbee M.L."/>
        </authorList>
    </citation>
    <scope>NUCLEOTIDE SEQUENCE [LARGE SCALE GENOMIC DNA]</scope>
    <source>
        <strain evidence="2 3">JEL478</strain>
    </source>
</reference>
<gene>
    <name evidence="2" type="ORF">M427DRAFT_137756</name>
</gene>
<dbReference type="InterPro" id="IPR001138">
    <property type="entry name" value="Zn2Cys6_DnaBD"/>
</dbReference>
<name>A0A139A6E3_GONPJ</name>
<dbReference type="PROSITE" id="PS50048">
    <property type="entry name" value="ZN2_CY6_FUNGAL_2"/>
    <property type="match status" value="1"/>
</dbReference>
<dbReference type="CDD" id="cd00067">
    <property type="entry name" value="GAL4"/>
    <property type="match status" value="1"/>
</dbReference>
<dbReference type="InterPro" id="IPR036864">
    <property type="entry name" value="Zn2-C6_fun-type_DNA-bd_sf"/>
</dbReference>
<dbReference type="EMBL" id="KQ965794">
    <property type="protein sequence ID" value="KXS11943.1"/>
    <property type="molecule type" value="Genomic_DNA"/>
</dbReference>
<evidence type="ECO:0000313" key="2">
    <source>
        <dbReference type="EMBL" id="KXS11943.1"/>
    </source>
</evidence>
<dbReference type="GO" id="GO:0000981">
    <property type="term" value="F:DNA-binding transcription factor activity, RNA polymerase II-specific"/>
    <property type="evidence" value="ECO:0007669"/>
    <property type="project" value="InterPro"/>
</dbReference>
<proteinExistence type="predicted"/>
<dbReference type="OrthoDB" id="2538135at2759"/>
<sequence>MPASKRQVAAPPKAKKAMDSGHIACDNCFYSHSRCTETRPCARCDSKGIECATSRLPPPISDTRSRVGALKNLNRPYEIPAQHVQPSMWLFDDLDPLPPDTVMFQLADRYIQLGRVLGVWVVDGLVRQWGLSSAYRNQPLYFTMMTLAVHFDSTLLPHPLMKGELSRSMFQMFERSRRTSAYLLNHPTMEGFVSLFNLAVVSE</sequence>
<evidence type="ECO:0000259" key="1">
    <source>
        <dbReference type="PROSITE" id="PS50048"/>
    </source>
</evidence>
<evidence type="ECO:0000313" key="3">
    <source>
        <dbReference type="Proteomes" id="UP000070544"/>
    </source>
</evidence>
<dbReference type="AlphaFoldDB" id="A0A139A6E3"/>
<dbReference type="Pfam" id="PF00172">
    <property type="entry name" value="Zn_clus"/>
    <property type="match status" value="1"/>
</dbReference>
<dbReference type="Proteomes" id="UP000070544">
    <property type="component" value="Unassembled WGS sequence"/>
</dbReference>
<dbReference type="GO" id="GO:0008270">
    <property type="term" value="F:zinc ion binding"/>
    <property type="evidence" value="ECO:0007669"/>
    <property type="project" value="InterPro"/>
</dbReference>
<keyword evidence="3" id="KW-1185">Reference proteome</keyword>